<dbReference type="OrthoDB" id="3621151at2759"/>
<keyword evidence="2" id="KW-1185">Reference proteome</keyword>
<gene>
    <name evidence="1" type="ORF">PV09_03768</name>
</gene>
<dbReference type="HOGENOM" id="CLU_2704772_0_0_1"/>
<dbReference type="RefSeq" id="XP_016215099.1">
    <property type="nucleotide sequence ID" value="XM_016357010.1"/>
</dbReference>
<dbReference type="InParanoid" id="A0A0D2AFH1"/>
<evidence type="ECO:0000313" key="1">
    <source>
        <dbReference type="EMBL" id="KIW05230.1"/>
    </source>
</evidence>
<sequence length="74" mass="8827">MCQYTYSWYYCNHDYYIWANSVEICPNRLLSGYSYDAWSIDMCKNMKVTCAGFSNYYCNDCSEDVALEFELDEL</sequence>
<reference evidence="1 2" key="1">
    <citation type="submission" date="2015-01" db="EMBL/GenBank/DDBJ databases">
        <title>The Genome Sequence of Ochroconis gallopava CBS43764.</title>
        <authorList>
            <consortium name="The Broad Institute Genomics Platform"/>
            <person name="Cuomo C."/>
            <person name="de Hoog S."/>
            <person name="Gorbushina A."/>
            <person name="Stielow B."/>
            <person name="Teixiera M."/>
            <person name="Abouelleil A."/>
            <person name="Chapman S.B."/>
            <person name="Priest M."/>
            <person name="Young S.K."/>
            <person name="Wortman J."/>
            <person name="Nusbaum C."/>
            <person name="Birren B."/>
        </authorList>
    </citation>
    <scope>NUCLEOTIDE SEQUENCE [LARGE SCALE GENOMIC DNA]</scope>
    <source>
        <strain evidence="1 2">CBS 43764</strain>
    </source>
</reference>
<dbReference type="GeneID" id="27311741"/>
<dbReference type="EMBL" id="KN847538">
    <property type="protein sequence ID" value="KIW05230.1"/>
    <property type="molecule type" value="Genomic_DNA"/>
</dbReference>
<organism evidence="1 2">
    <name type="scientific">Verruconis gallopava</name>
    <dbReference type="NCBI Taxonomy" id="253628"/>
    <lineage>
        <taxon>Eukaryota</taxon>
        <taxon>Fungi</taxon>
        <taxon>Dikarya</taxon>
        <taxon>Ascomycota</taxon>
        <taxon>Pezizomycotina</taxon>
        <taxon>Dothideomycetes</taxon>
        <taxon>Pleosporomycetidae</taxon>
        <taxon>Venturiales</taxon>
        <taxon>Sympoventuriaceae</taxon>
        <taxon>Verruconis</taxon>
    </lineage>
</organism>
<protein>
    <submittedName>
        <fullName evidence="1">Uncharacterized protein</fullName>
    </submittedName>
</protein>
<accession>A0A0D2AFH1</accession>
<proteinExistence type="predicted"/>
<dbReference type="AlphaFoldDB" id="A0A0D2AFH1"/>
<name>A0A0D2AFH1_9PEZI</name>
<dbReference type="Proteomes" id="UP000053259">
    <property type="component" value="Unassembled WGS sequence"/>
</dbReference>
<evidence type="ECO:0000313" key="2">
    <source>
        <dbReference type="Proteomes" id="UP000053259"/>
    </source>
</evidence>
<dbReference type="VEuPathDB" id="FungiDB:PV09_03768"/>